<gene>
    <name evidence="2" type="ORF">AYI69_g2917</name>
</gene>
<name>A0A1R1YLA1_9FUNG</name>
<organism evidence="2 3">
    <name type="scientific">Smittium culicis</name>
    <dbReference type="NCBI Taxonomy" id="133412"/>
    <lineage>
        <taxon>Eukaryota</taxon>
        <taxon>Fungi</taxon>
        <taxon>Fungi incertae sedis</taxon>
        <taxon>Zoopagomycota</taxon>
        <taxon>Kickxellomycotina</taxon>
        <taxon>Harpellomycetes</taxon>
        <taxon>Harpellales</taxon>
        <taxon>Legeriomycetaceae</taxon>
        <taxon>Smittium</taxon>
    </lineage>
</organism>
<sequence length="132" mass="15304">MGVDRSMHEIHKSFTVEANCARTFDYHSQVGTDPLSENHKPRYDHGMPRDFLESFNNKESRPTERIKETYSRRKEDSQMLRKLYRKGKSYFGDAFTGKINAASTAGAEEPILVEDRFMEIDGLSTKRSKHNL</sequence>
<dbReference type="AlphaFoldDB" id="A0A1R1YLA1"/>
<dbReference type="Proteomes" id="UP000187429">
    <property type="component" value="Unassembled WGS sequence"/>
</dbReference>
<keyword evidence="3" id="KW-1185">Reference proteome</keyword>
<reference evidence="3" key="1">
    <citation type="submission" date="2017-01" db="EMBL/GenBank/DDBJ databases">
        <authorList>
            <person name="Wang Y."/>
            <person name="White M."/>
            <person name="Kvist S."/>
            <person name="Moncalvo J.-M."/>
        </authorList>
    </citation>
    <scope>NUCLEOTIDE SEQUENCE [LARGE SCALE GENOMIC DNA]</scope>
    <source>
        <strain evidence="3">ID-206-W2</strain>
    </source>
</reference>
<protein>
    <submittedName>
        <fullName evidence="2">Uncharacterized protein</fullName>
    </submittedName>
</protein>
<feature type="compositionally biased region" description="Basic and acidic residues" evidence="1">
    <location>
        <begin position="36"/>
        <end position="64"/>
    </location>
</feature>
<feature type="region of interest" description="Disordered" evidence="1">
    <location>
        <begin position="29"/>
        <end position="64"/>
    </location>
</feature>
<evidence type="ECO:0000313" key="3">
    <source>
        <dbReference type="Proteomes" id="UP000187429"/>
    </source>
</evidence>
<comment type="caution">
    <text evidence="2">The sequence shown here is derived from an EMBL/GenBank/DDBJ whole genome shotgun (WGS) entry which is preliminary data.</text>
</comment>
<dbReference type="EMBL" id="LSSM01000899">
    <property type="protein sequence ID" value="OMJ27640.1"/>
    <property type="molecule type" value="Genomic_DNA"/>
</dbReference>
<evidence type="ECO:0000256" key="1">
    <source>
        <dbReference type="SAM" id="MobiDB-lite"/>
    </source>
</evidence>
<accession>A0A1R1YLA1</accession>
<evidence type="ECO:0000313" key="2">
    <source>
        <dbReference type="EMBL" id="OMJ27640.1"/>
    </source>
</evidence>
<proteinExistence type="predicted"/>